<dbReference type="OrthoDB" id="6433789at2759"/>
<proteinExistence type="predicted"/>
<evidence type="ECO:0000313" key="2">
    <source>
        <dbReference type="Proteomes" id="UP000887013"/>
    </source>
</evidence>
<gene>
    <name evidence="1" type="primary">KGM_214967</name>
    <name evidence="1" type="ORF">NPIL_656301</name>
</gene>
<organism evidence="1 2">
    <name type="scientific">Nephila pilipes</name>
    <name type="common">Giant wood spider</name>
    <name type="synonym">Nephila maculata</name>
    <dbReference type="NCBI Taxonomy" id="299642"/>
    <lineage>
        <taxon>Eukaryota</taxon>
        <taxon>Metazoa</taxon>
        <taxon>Ecdysozoa</taxon>
        <taxon>Arthropoda</taxon>
        <taxon>Chelicerata</taxon>
        <taxon>Arachnida</taxon>
        <taxon>Araneae</taxon>
        <taxon>Araneomorphae</taxon>
        <taxon>Entelegynae</taxon>
        <taxon>Araneoidea</taxon>
        <taxon>Nephilidae</taxon>
        <taxon>Nephila</taxon>
    </lineage>
</organism>
<dbReference type="Proteomes" id="UP000887013">
    <property type="component" value="Unassembled WGS sequence"/>
</dbReference>
<evidence type="ECO:0000313" key="1">
    <source>
        <dbReference type="EMBL" id="GFT98397.1"/>
    </source>
</evidence>
<sequence>MAAIDYNQSIVENELEVSENVNEIVLKTMLDNIVNVNHEKRAEEYAWYYLFPYGVHGLNEDRPVKITTLDYFQSRIVRQDTRFQQDNRLLVLCTSYEGI</sequence>
<dbReference type="AlphaFoldDB" id="A0A8X6Q2F8"/>
<reference evidence="1" key="1">
    <citation type="submission" date="2020-08" db="EMBL/GenBank/DDBJ databases">
        <title>Multicomponent nature underlies the extraordinary mechanical properties of spider dragline silk.</title>
        <authorList>
            <person name="Kono N."/>
            <person name="Nakamura H."/>
            <person name="Mori M."/>
            <person name="Yoshida Y."/>
            <person name="Ohtoshi R."/>
            <person name="Malay A.D."/>
            <person name="Moran D.A.P."/>
            <person name="Tomita M."/>
            <person name="Numata K."/>
            <person name="Arakawa K."/>
        </authorList>
    </citation>
    <scope>NUCLEOTIDE SEQUENCE</scope>
</reference>
<name>A0A8X6Q2F8_NEPPI</name>
<keyword evidence="2" id="KW-1185">Reference proteome</keyword>
<protein>
    <submittedName>
        <fullName evidence="1">Uncharacterized protein</fullName>
    </submittedName>
</protein>
<accession>A0A8X6Q2F8</accession>
<dbReference type="EMBL" id="BMAW01122317">
    <property type="protein sequence ID" value="GFT98397.1"/>
    <property type="molecule type" value="Genomic_DNA"/>
</dbReference>
<comment type="caution">
    <text evidence="1">The sequence shown here is derived from an EMBL/GenBank/DDBJ whole genome shotgun (WGS) entry which is preliminary data.</text>
</comment>